<evidence type="ECO:0000313" key="1">
    <source>
        <dbReference type="EMBL" id="KAI6660145.1"/>
    </source>
</evidence>
<evidence type="ECO:0000313" key="2">
    <source>
        <dbReference type="Proteomes" id="UP001165289"/>
    </source>
</evidence>
<dbReference type="EMBL" id="JAKMXF010000041">
    <property type="protein sequence ID" value="KAI6660145.1"/>
    <property type="molecule type" value="Genomic_DNA"/>
</dbReference>
<proteinExistence type="predicted"/>
<keyword evidence="2" id="KW-1185">Reference proteome</keyword>
<dbReference type="Proteomes" id="UP001165289">
    <property type="component" value="Unassembled WGS sequence"/>
</dbReference>
<accession>A0AAV7KHI1</accession>
<dbReference type="AlphaFoldDB" id="A0AAV7KHI1"/>
<reference evidence="1 2" key="1">
    <citation type="journal article" date="2023" name="BMC Biol.">
        <title>The compact genome of the sponge Oopsacas minuta (Hexactinellida) is lacking key metazoan core genes.</title>
        <authorList>
            <person name="Santini S."/>
            <person name="Schenkelaars Q."/>
            <person name="Jourda C."/>
            <person name="Duchesne M."/>
            <person name="Belahbib H."/>
            <person name="Rocher C."/>
            <person name="Selva M."/>
            <person name="Riesgo A."/>
            <person name="Vervoort M."/>
            <person name="Leys S.P."/>
            <person name="Kodjabachian L."/>
            <person name="Le Bivic A."/>
            <person name="Borchiellini C."/>
            <person name="Claverie J.M."/>
            <person name="Renard E."/>
        </authorList>
    </citation>
    <scope>NUCLEOTIDE SEQUENCE [LARGE SCALE GENOMIC DNA]</scope>
    <source>
        <strain evidence="1">SPO-2</strain>
    </source>
</reference>
<name>A0AAV7KHI1_9METZ</name>
<organism evidence="1 2">
    <name type="scientific">Oopsacas minuta</name>
    <dbReference type="NCBI Taxonomy" id="111878"/>
    <lineage>
        <taxon>Eukaryota</taxon>
        <taxon>Metazoa</taxon>
        <taxon>Porifera</taxon>
        <taxon>Hexactinellida</taxon>
        <taxon>Hexasterophora</taxon>
        <taxon>Lyssacinosida</taxon>
        <taxon>Leucopsacidae</taxon>
        <taxon>Oopsacas</taxon>
    </lineage>
</organism>
<protein>
    <submittedName>
        <fullName evidence="1">Uncharacterized protein</fullName>
    </submittedName>
</protein>
<comment type="caution">
    <text evidence="1">The sequence shown here is derived from an EMBL/GenBank/DDBJ whole genome shotgun (WGS) entry which is preliminary data.</text>
</comment>
<sequence length="136" mass="16353">MSIRGYLNHLSPLSDCKKLEKDQLKYCTKHSGKWGMDVMKKKAKEFQTQYASLFDELENIWMSAVVENSEIIMDLYIEARLLNYVNQLEFVFICDKLQFELNKAREFLSQYECNKYQEYKIMSEHRKDIHIFKSLD</sequence>
<gene>
    <name evidence="1" type="ORF">LOD99_10537</name>
</gene>